<feature type="chain" id="PRO_5035919794" description="Secreted protein" evidence="1">
    <location>
        <begin position="20"/>
        <end position="159"/>
    </location>
</feature>
<sequence length="159" mass="18508">MWLFLFVLYSLFIVEQASGGSLNKKVPVSDNDSILQQIIYKSGALYTNSKLPHSETNWWIPIPGHPFRATVVRNYNRRTRKYYATYNYFPVNARSLCNKNTVALSALKNCVLETPLTQRQECNLMFAWIENEWSTAEIEGTCDIKMEVRSEMKTLRKQN</sequence>
<evidence type="ECO:0000313" key="3">
    <source>
        <dbReference type="Proteomes" id="UP000024404"/>
    </source>
</evidence>
<evidence type="ECO:0000256" key="1">
    <source>
        <dbReference type="SAM" id="SignalP"/>
    </source>
</evidence>
<accession>A0A8R1XKK3</accession>
<keyword evidence="1" id="KW-0732">Signal</keyword>
<proteinExistence type="predicted"/>
<evidence type="ECO:0008006" key="4">
    <source>
        <dbReference type="Google" id="ProtNLM"/>
    </source>
</evidence>
<dbReference type="EMBL" id="CMVM020000331">
    <property type="status" value="NOT_ANNOTATED_CDS"/>
    <property type="molecule type" value="Genomic_DNA"/>
</dbReference>
<dbReference type="AlphaFoldDB" id="A0A8R1XKK3"/>
<reference evidence="2" key="2">
    <citation type="submission" date="2022-06" db="UniProtKB">
        <authorList>
            <consortium name="EnsemblMetazoa"/>
        </authorList>
    </citation>
    <scope>IDENTIFICATION</scope>
</reference>
<feature type="signal peptide" evidence="1">
    <location>
        <begin position="1"/>
        <end position="19"/>
    </location>
</feature>
<organism evidence="2 3">
    <name type="scientific">Onchocerca volvulus</name>
    <dbReference type="NCBI Taxonomy" id="6282"/>
    <lineage>
        <taxon>Eukaryota</taxon>
        <taxon>Metazoa</taxon>
        <taxon>Ecdysozoa</taxon>
        <taxon>Nematoda</taxon>
        <taxon>Chromadorea</taxon>
        <taxon>Rhabditida</taxon>
        <taxon>Spirurina</taxon>
        <taxon>Spiruromorpha</taxon>
        <taxon>Filarioidea</taxon>
        <taxon>Onchocercidae</taxon>
        <taxon>Onchocerca</taxon>
    </lineage>
</organism>
<evidence type="ECO:0000313" key="2">
    <source>
        <dbReference type="EnsemblMetazoa" id="OVOC10263.1"/>
    </source>
</evidence>
<dbReference type="EnsemblMetazoa" id="OVOC10263.1">
    <property type="protein sequence ID" value="OVOC10263.1"/>
    <property type="gene ID" value="WBGene00247072"/>
</dbReference>
<name>A0A8R1XKK3_ONCVO</name>
<protein>
    <recommendedName>
        <fullName evidence="4">Secreted protein</fullName>
    </recommendedName>
</protein>
<keyword evidence="3" id="KW-1185">Reference proteome</keyword>
<dbReference type="OMA" id="WVPATTQ"/>
<reference evidence="3" key="1">
    <citation type="submission" date="2013-10" db="EMBL/GenBank/DDBJ databases">
        <title>Genome sequencing of Onchocerca volvulus.</title>
        <authorList>
            <person name="Cotton J."/>
            <person name="Tsai J."/>
            <person name="Stanley E."/>
            <person name="Tracey A."/>
            <person name="Holroyd N."/>
            <person name="Lustigman S."/>
            <person name="Berriman M."/>
        </authorList>
    </citation>
    <scope>NUCLEOTIDE SEQUENCE</scope>
</reference>
<dbReference type="Proteomes" id="UP000024404">
    <property type="component" value="Unassembled WGS sequence"/>
</dbReference>